<dbReference type="EMBL" id="CP001965">
    <property type="protein sequence ID" value="ADE10955.1"/>
    <property type="molecule type" value="Genomic_DNA"/>
</dbReference>
<protein>
    <submittedName>
        <fullName evidence="4">GCN5-related N-acetyltransferase</fullName>
    </submittedName>
</protein>
<dbReference type="STRING" id="580332.Slit_0716"/>
<dbReference type="Pfam" id="PF00583">
    <property type="entry name" value="Acetyltransf_1"/>
    <property type="match status" value="1"/>
</dbReference>
<dbReference type="SUPFAM" id="SSF55729">
    <property type="entry name" value="Acyl-CoA N-acyltransferases (Nat)"/>
    <property type="match status" value="1"/>
</dbReference>
<organism evidence="4 5">
    <name type="scientific">Sideroxydans lithotrophicus (strain ES-1)</name>
    <dbReference type="NCBI Taxonomy" id="580332"/>
    <lineage>
        <taxon>Bacteria</taxon>
        <taxon>Pseudomonadati</taxon>
        <taxon>Pseudomonadota</taxon>
        <taxon>Betaproteobacteria</taxon>
        <taxon>Nitrosomonadales</taxon>
        <taxon>Gallionellaceae</taxon>
        <taxon>Sideroxydans</taxon>
    </lineage>
</organism>
<feature type="domain" description="N-acetyltransferase" evidence="3">
    <location>
        <begin position="21"/>
        <end position="169"/>
    </location>
</feature>
<evidence type="ECO:0000259" key="3">
    <source>
        <dbReference type="PROSITE" id="PS51186"/>
    </source>
</evidence>
<evidence type="ECO:0000313" key="5">
    <source>
        <dbReference type="Proteomes" id="UP000001625"/>
    </source>
</evidence>
<dbReference type="InterPro" id="IPR000182">
    <property type="entry name" value="GNAT_dom"/>
</dbReference>
<proteinExistence type="predicted"/>
<dbReference type="PANTHER" id="PTHR43800:SF1">
    <property type="entry name" value="PEPTIDYL-LYSINE N-ACETYLTRANSFERASE YJAB"/>
    <property type="match status" value="1"/>
</dbReference>
<evidence type="ECO:0000256" key="1">
    <source>
        <dbReference type="ARBA" id="ARBA00022679"/>
    </source>
</evidence>
<dbReference type="Proteomes" id="UP000001625">
    <property type="component" value="Chromosome"/>
</dbReference>
<reference evidence="4 5" key="1">
    <citation type="submission" date="2010-03" db="EMBL/GenBank/DDBJ databases">
        <title>Complete sequence of Sideroxydans lithotrophicus ES-1.</title>
        <authorList>
            <consortium name="US DOE Joint Genome Institute"/>
            <person name="Lucas S."/>
            <person name="Copeland A."/>
            <person name="Lapidus A."/>
            <person name="Cheng J.-F."/>
            <person name="Bruce D."/>
            <person name="Goodwin L."/>
            <person name="Pitluck S."/>
            <person name="Munk A.C."/>
            <person name="Detter J.C."/>
            <person name="Han C."/>
            <person name="Tapia R."/>
            <person name="Larimer F."/>
            <person name="Land M."/>
            <person name="Hauser L."/>
            <person name="Kyrpides N."/>
            <person name="Ivanova N."/>
            <person name="Emerson D."/>
            <person name="Woyke T."/>
        </authorList>
    </citation>
    <scope>NUCLEOTIDE SEQUENCE [LARGE SCALE GENOMIC DNA]</scope>
    <source>
        <strain evidence="4 5">ES-1</strain>
    </source>
</reference>
<dbReference type="PANTHER" id="PTHR43800">
    <property type="entry name" value="PEPTIDYL-LYSINE N-ACETYLTRANSFERASE YJAB"/>
    <property type="match status" value="1"/>
</dbReference>
<dbReference type="InterPro" id="IPR016181">
    <property type="entry name" value="Acyl_CoA_acyltransferase"/>
</dbReference>
<dbReference type="Gene3D" id="3.40.630.30">
    <property type="match status" value="1"/>
</dbReference>
<accession>D5CNP2</accession>
<dbReference type="KEGG" id="slt:Slit_0716"/>
<dbReference type="PROSITE" id="PS51186">
    <property type="entry name" value="GNAT"/>
    <property type="match status" value="1"/>
</dbReference>
<dbReference type="GO" id="GO:0016747">
    <property type="term" value="F:acyltransferase activity, transferring groups other than amino-acyl groups"/>
    <property type="evidence" value="ECO:0007669"/>
    <property type="project" value="InterPro"/>
</dbReference>
<keyword evidence="2" id="KW-0012">Acyltransferase</keyword>
<sequence>MSKHAPQKTFGKTTENLANCRLTSPLTDEQALAIAEMLSISEPWKTLKFSAAALAKYLMRDDTSLYRYAVSVDGKLAGVICVRYPWLRGPYIELLGLSQDHRGQGIGKQILAWTESEARREARNLWVVASSFNHQALDFYQGLGFQPIGPIQGLVTPEYDEILLRKCLD</sequence>
<name>D5CNP2_SIDLE</name>
<keyword evidence="5" id="KW-1185">Reference proteome</keyword>
<evidence type="ECO:0000256" key="2">
    <source>
        <dbReference type="ARBA" id="ARBA00023315"/>
    </source>
</evidence>
<dbReference type="eggNOG" id="COG0456">
    <property type="taxonomic scope" value="Bacteria"/>
</dbReference>
<dbReference type="CDD" id="cd04301">
    <property type="entry name" value="NAT_SF"/>
    <property type="match status" value="1"/>
</dbReference>
<dbReference type="HOGENOM" id="CLU_134449_0_0_4"/>
<keyword evidence="1 4" id="KW-0808">Transferase</keyword>
<dbReference type="AlphaFoldDB" id="D5CNP2"/>
<evidence type="ECO:0000313" key="4">
    <source>
        <dbReference type="EMBL" id="ADE10955.1"/>
    </source>
</evidence>
<gene>
    <name evidence="4" type="ordered locus">Slit_0716</name>
</gene>